<comment type="caution">
    <text evidence="1">The sequence shown here is derived from an EMBL/GenBank/DDBJ whole genome shotgun (WGS) entry which is preliminary data.</text>
</comment>
<dbReference type="AlphaFoldDB" id="A0AA35VZU7"/>
<dbReference type="Proteomes" id="UP001174909">
    <property type="component" value="Unassembled WGS sequence"/>
</dbReference>
<protein>
    <submittedName>
        <fullName evidence="1">Uncharacterized protein</fullName>
    </submittedName>
</protein>
<accession>A0AA35VZU7</accession>
<feature type="non-terminal residue" evidence="1">
    <location>
        <position position="95"/>
    </location>
</feature>
<reference evidence="1" key="1">
    <citation type="submission" date="2023-03" db="EMBL/GenBank/DDBJ databases">
        <authorList>
            <person name="Steffen K."/>
            <person name="Cardenas P."/>
        </authorList>
    </citation>
    <scope>NUCLEOTIDE SEQUENCE</scope>
</reference>
<keyword evidence="2" id="KW-1185">Reference proteome</keyword>
<organism evidence="1 2">
    <name type="scientific">Geodia barretti</name>
    <name type="common">Barrett's horny sponge</name>
    <dbReference type="NCBI Taxonomy" id="519541"/>
    <lineage>
        <taxon>Eukaryota</taxon>
        <taxon>Metazoa</taxon>
        <taxon>Porifera</taxon>
        <taxon>Demospongiae</taxon>
        <taxon>Heteroscleromorpha</taxon>
        <taxon>Tetractinellida</taxon>
        <taxon>Astrophorina</taxon>
        <taxon>Geodiidae</taxon>
        <taxon>Geodia</taxon>
    </lineage>
</organism>
<sequence>MVLGTGAEGGVASSDTPGRVGTDSLLTLKAEVCTYVCVCRQRGQSKAKANKSTAPRTTLELLPWMGCMCSLHIIYRSLWILHGNNCGYIKRAHLY</sequence>
<evidence type="ECO:0000313" key="2">
    <source>
        <dbReference type="Proteomes" id="UP001174909"/>
    </source>
</evidence>
<proteinExistence type="predicted"/>
<name>A0AA35VZU7_GEOBA</name>
<gene>
    <name evidence="1" type="ORF">GBAR_LOCUS2902</name>
</gene>
<evidence type="ECO:0000313" key="1">
    <source>
        <dbReference type="EMBL" id="CAI8000339.1"/>
    </source>
</evidence>
<dbReference type="EMBL" id="CASHTH010000398">
    <property type="protein sequence ID" value="CAI8000339.1"/>
    <property type="molecule type" value="Genomic_DNA"/>
</dbReference>